<protein>
    <submittedName>
        <fullName evidence="2">Uncharacterized protein</fullName>
    </submittedName>
</protein>
<organism evidence="2 3">
    <name type="scientific">Sesamum alatum</name>
    <dbReference type="NCBI Taxonomy" id="300844"/>
    <lineage>
        <taxon>Eukaryota</taxon>
        <taxon>Viridiplantae</taxon>
        <taxon>Streptophyta</taxon>
        <taxon>Embryophyta</taxon>
        <taxon>Tracheophyta</taxon>
        <taxon>Spermatophyta</taxon>
        <taxon>Magnoliopsida</taxon>
        <taxon>eudicotyledons</taxon>
        <taxon>Gunneridae</taxon>
        <taxon>Pentapetalae</taxon>
        <taxon>asterids</taxon>
        <taxon>lamiids</taxon>
        <taxon>Lamiales</taxon>
        <taxon>Pedaliaceae</taxon>
        <taxon>Sesamum</taxon>
    </lineage>
</organism>
<dbReference type="EMBL" id="JACGWO010000005">
    <property type="protein sequence ID" value="KAK4427964.1"/>
    <property type="molecule type" value="Genomic_DNA"/>
</dbReference>
<feature type="region of interest" description="Disordered" evidence="1">
    <location>
        <begin position="1"/>
        <end position="58"/>
    </location>
</feature>
<dbReference type="AlphaFoldDB" id="A0AAE1YDB8"/>
<feature type="region of interest" description="Disordered" evidence="1">
    <location>
        <begin position="80"/>
        <end position="108"/>
    </location>
</feature>
<proteinExistence type="predicted"/>
<evidence type="ECO:0000313" key="3">
    <source>
        <dbReference type="Proteomes" id="UP001293254"/>
    </source>
</evidence>
<comment type="caution">
    <text evidence="2">The sequence shown here is derived from an EMBL/GenBank/DDBJ whole genome shotgun (WGS) entry which is preliminary data.</text>
</comment>
<name>A0AAE1YDB8_9LAMI</name>
<keyword evidence="3" id="KW-1185">Reference proteome</keyword>
<evidence type="ECO:0000313" key="2">
    <source>
        <dbReference type="EMBL" id="KAK4427964.1"/>
    </source>
</evidence>
<dbReference type="PANTHER" id="PTHR33132:SF142">
    <property type="entry name" value="SERINE-RICH PROTEIN-LIKE PROTEIN"/>
    <property type="match status" value="1"/>
</dbReference>
<feature type="compositionally biased region" description="Basic and acidic residues" evidence="1">
    <location>
        <begin position="38"/>
        <end position="48"/>
    </location>
</feature>
<sequence>MDSRNYYGSNSSPSCLCSPTSHPGSFRCSLHRSSGSPARKEPSEKNPRILEGSGSGSRVSKVGILKAFLMKLIKPNSTIDNLPRRRRNFQPKPTRFFNPNSQNQLLVS</sequence>
<gene>
    <name evidence="2" type="ORF">Salat_1565400</name>
</gene>
<accession>A0AAE1YDB8</accession>
<dbReference type="Proteomes" id="UP001293254">
    <property type="component" value="Unassembled WGS sequence"/>
</dbReference>
<reference evidence="2" key="2">
    <citation type="journal article" date="2024" name="Plant">
        <title>Genomic evolution and insights into agronomic trait innovations of Sesamum species.</title>
        <authorList>
            <person name="Miao H."/>
            <person name="Wang L."/>
            <person name="Qu L."/>
            <person name="Liu H."/>
            <person name="Sun Y."/>
            <person name="Le M."/>
            <person name="Wang Q."/>
            <person name="Wei S."/>
            <person name="Zheng Y."/>
            <person name="Lin W."/>
            <person name="Duan Y."/>
            <person name="Cao H."/>
            <person name="Xiong S."/>
            <person name="Wang X."/>
            <person name="Wei L."/>
            <person name="Li C."/>
            <person name="Ma Q."/>
            <person name="Ju M."/>
            <person name="Zhao R."/>
            <person name="Li G."/>
            <person name="Mu C."/>
            <person name="Tian Q."/>
            <person name="Mei H."/>
            <person name="Zhang T."/>
            <person name="Gao T."/>
            <person name="Zhang H."/>
        </authorList>
    </citation>
    <scope>NUCLEOTIDE SEQUENCE</scope>
    <source>
        <strain evidence="2">3651</strain>
    </source>
</reference>
<dbReference type="PANTHER" id="PTHR33132">
    <property type="entry name" value="OSJNBB0118P14.9 PROTEIN"/>
    <property type="match status" value="1"/>
</dbReference>
<evidence type="ECO:0000256" key="1">
    <source>
        <dbReference type="SAM" id="MobiDB-lite"/>
    </source>
</evidence>
<reference evidence="2" key="1">
    <citation type="submission" date="2020-06" db="EMBL/GenBank/DDBJ databases">
        <authorList>
            <person name="Li T."/>
            <person name="Hu X."/>
            <person name="Zhang T."/>
            <person name="Song X."/>
            <person name="Zhang H."/>
            <person name="Dai N."/>
            <person name="Sheng W."/>
            <person name="Hou X."/>
            <person name="Wei L."/>
        </authorList>
    </citation>
    <scope>NUCLEOTIDE SEQUENCE</scope>
    <source>
        <strain evidence="2">3651</strain>
        <tissue evidence="2">Leaf</tissue>
    </source>
</reference>
<feature type="compositionally biased region" description="Polar residues" evidence="1">
    <location>
        <begin position="97"/>
        <end position="108"/>
    </location>
</feature>
<feature type="compositionally biased region" description="Polar residues" evidence="1">
    <location>
        <begin position="1"/>
        <end position="23"/>
    </location>
</feature>